<evidence type="ECO:0000313" key="2">
    <source>
        <dbReference type="Proteomes" id="UP000022910"/>
    </source>
</evidence>
<protein>
    <recommendedName>
        <fullName evidence="3">F-box domain-containing protein</fullName>
    </recommendedName>
</protein>
<sequence>MSKLSEDVLFLISENLKDDIISLYSCLLVNTVWCRIMVPNLWKIPGRIPLTKKVNDILFNVILLHLSEESRDTLKNQGINIITETSQRPLLFNYISLWKWLNLELLLETMIISKNIEKSKMSIIRNEILKLFINRNTKFNYLYIPNDFDHQLLYDISWAESCFSELEFFNYNNMNQNILKELAKVSKSIKKLIIHLIDDDISGIVRLIEAQKNLSEVHIFCYPGLNYESLKTVEKSLIKNATSIQNLTMGWKPIITKFLLYFVNLKSLVMKDNIMENYPDWCQMSLPVLKALRTYYIPANFLVRLIESTSGHLTTISIFCEVILYKGADTGRLIQAIYQNCPNLRYLKTPIKNCNLPEFKRLLTNCQDLNGLIIIDEKRLNYEELFNILTESSPKSLFKFKFIFNKKFGNKLTSLKSIFDNWKDRKPILLQIDLVNCFTQQEEQEMKDIIEKYKAKEIIKRFDLNVVYDVEEFEWVQE</sequence>
<dbReference type="OrthoDB" id="2356147at2759"/>
<dbReference type="AlphaFoldDB" id="A0A015LCF0"/>
<reference evidence="1 2" key="1">
    <citation type="submission" date="2014-02" db="EMBL/GenBank/DDBJ databases">
        <title>Single nucleus genome sequencing reveals high similarity among nuclei of an endomycorrhizal fungus.</title>
        <authorList>
            <person name="Lin K."/>
            <person name="Geurts R."/>
            <person name="Zhang Z."/>
            <person name="Limpens E."/>
            <person name="Saunders D.G."/>
            <person name="Mu D."/>
            <person name="Pang E."/>
            <person name="Cao H."/>
            <person name="Cha H."/>
            <person name="Lin T."/>
            <person name="Zhou Q."/>
            <person name="Shang Y."/>
            <person name="Li Y."/>
            <person name="Ivanov S."/>
            <person name="Sharma T."/>
            <person name="Velzen R.V."/>
            <person name="Ruijter N.D."/>
            <person name="Aanen D.K."/>
            <person name="Win J."/>
            <person name="Kamoun S."/>
            <person name="Bisseling T."/>
            <person name="Huang S."/>
        </authorList>
    </citation>
    <scope>NUCLEOTIDE SEQUENCE [LARGE SCALE GENOMIC DNA]</scope>
    <source>
        <strain evidence="2">DAOM197198w</strain>
    </source>
</reference>
<dbReference type="Gene3D" id="3.80.10.10">
    <property type="entry name" value="Ribonuclease Inhibitor"/>
    <property type="match status" value="1"/>
</dbReference>
<comment type="caution">
    <text evidence="1">The sequence shown here is derived from an EMBL/GenBank/DDBJ whole genome shotgun (WGS) entry which is preliminary data.</text>
</comment>
<proteinExistence type="predicted"/>
<organism evidence="1 2">
    <name type="scientific">Rhizophagus irregularis (strain DAOM 197198w)</name>
    <name type="common">Glomus intraradices</name>
    <dbReference type="NCBI Taxonomy" id="1432141"/>
    <lineage>
        <taxon>Eukaryota</taxon>
        <taxon>Fungi</taxon>
        <taxon>Fungi incertae sedis</taxon>
        <taxon>Mucoromycota</taxon>
        <taxon>Glomeromycotina</taxon>
        <taxon>Glomeromycetes</taxon>
        <taxon>Glomerales</taxon>
        <taxon>Glomeraceae</taxon>
        <taxon>Rhizophagus</taxon>
    </lineage>
</organism>
<evidence type="ECO:0008006" key="3">
    <source>
        <dbReference type="Google" id="ProtNLM"/>
    </source>
</evidence>
<gene>
    <name evidence="1" type="ORF">RirG_252440</name>
</gene>
<dbReference type="EMBL" id="JEMT01029286">
    <property type="protein sequence ID" value="EXX52518.1"/>
    <property type="molecule type" value="Genomic_DNA"/>
</dbReference>
<dbReference type="HOGENOM" id="CLU_028913_1_0_1"/>
<evidence type="ECO:0000313" key="1">
    <source>
        <dbReference type="EMBL" id="EXX52518.1"/>
    </source>
</evidence>
<name>A0A015LCF0_RHIIW</name>
<keyword evidence="2" id="KW-1185">Reference proteome</keyword>
<accession>A0A015LCF0</accession>
<dbReference type="Proteomes" id="UP000022910">
    <property type="component" value="Unassembled WGS sequence"/>
</dbReference>
<dbReference type="InterPro" id="IPR032675">
    <property type="entry name" value="LRR_dom_sf"/>
</dbReference>